<evidence type="ECO:0000313" key="4">
    <source>
        <dbReference type="Proteomes" id="UP000324479"/>
    </source>
</evidence>
<gene>
    <name evidence="3" type="ORF">FYK55_03490</name>
</gene>
<dbReference type="InterPro" id="IPR027843">
    <property type="entry name" value="DUF4440"/>
</dbReference>
<name>A0A5M6DEU4_9BACT</name>
<dbReference type="EMBL" id="VWOX01000002">
    <property type="protein sequence ID" value="KAA5545988.1"/>
    <property type="molecule type" value="Genomic_DNA"/>
</dbReference>
<protein>
    <submittedName>
        <fullName evidence="3">Nuclear transport factor 2 family protein</fullName>
    </submittedName>
</protein>
<keyword evidence="4" id="KW-1185">Reference proteome</keyword>
<evidence type="ECO:0000256" key="1">
    <source>
        <dbReference type="SAM" id="MobiDB-lite"/>
    </source>
</evidence>
<sequence length="292" mass="32288">MTASSIARQGVSIRYFDPQSIEFGDPIQSWSFFAECRRSFRAACLSVPELRRHRPDAKCRGQSTRRSCRRLDVSSNFPPGTESPNPSGEPCRTIAVAPDGSQRRRPALWGTATVCGVVSTVTQAPSVDEEFRLVRGPGAQFKKLERFPMLNIKSVAFACCCLVALSPSWASADDIADIKKLDAEFGQSLVEGTGTWLKNNLADDFKIVLPSGDALNKQEYVERWTSDTFVVTSCQTRGIDVRLFGNVAIVIGHGPIKGEAYGKPFDEIQQWTEVFVKTDGKWKCVSCHVSNR</sequence>
<evidence type="ECO:0000313" key="3">
    <source>
        <dbReference type="EMBL" id="KAA5545988.1"/>
    </source>
</evidence>
<proteinExistence type="predicted"/>
<evidence type="ECO:0000259" key="2">
    <source>
        <dbReference type="Pfam" id="PF14534"/>
    </source>
</evidence>
<comment type="caution">
    <text evidence="3">The sequence shown here is derived from an EMBL/GenBank/DDBJ whole genome shotgun (WGS) entry which is preliminary data.</text>
</comment>
<dbReference type="SUPFAM" id="SSF54427">
    <property type="entry name" value="NTF2-like"/>
    <property type="match status" value="1"/>
</dbReference>
<reference evidence="3 4" key="1">
    <citation type="submission" date="2019-08" db="EMBL/GenBank/DDBJ databases">
        <authorList>
            <person name="Dhanesh K."/>
            <person name="Kumar G."/>
            <person name="Sasikala C."/>
            <person name="Venkata Ramana C."/>
        </authorList>
    </citation>
    <scope>NUCLEOTIDE SEQUENCE [LARGE SCALE GENOMIC DNA]</scope>
    <source>
        <strain evidence="3 4">JC645</strain>
    </source>
</reference>
<organism evidence="3 4">
    <name type="scientific">Roseiconus nitratireducens</name>
    <dbReference type="NCBI Taxonomy" id="2605748"/>
    <lineage>
        <taxon>Bacteria</taxon>
        <taxon>Pseudomonadati</taxon>
        <taxon>Planctomycetota</taxon>
        <taxon>Planctomycetia</taxon>
        <taxon>Pirellulales</taxon>
        <taxon>Pirellulaceae</taxon>
        <taxon>Roseiconus</taxon>
    </lineage>
</organism>
<feature type="compositionally biased region" description="Polar residues" evidence="1">
    <location>
        <begin position="73"/>
        <end position="86"/>
    </location>
</feature>
<feature type="domain" description="DUF4440" evidence="2">
    <location>
        <begin position="178"/>
        <end position="284"/>
    </location>
</feature>
<dbReference type="InterPro" id="IPR032710">
    <property type="entry name" value="NTF2-like_dom_sf"/>
</dbReference>
<dbReference type="AlphaFoldDB" id="A0A5M6DEU4"/>
<feature type="region of interest" description="Disordered" evidence="1">
    <location>
        <begin position="71"/>
        <end position="91"/>
    </location>
</feature>
<dbReference type="Pfam" id="PF14534">
    <property type="entry name" value="DUF4440"/>
    <property type="match status" value="1"/>
</dbReference>
<dbReference type="Gene3D" id="3.10.450.50">
    <property type="match status" value="1"/>
</dbReference>
<dbReference type="Proteomes" id="UP000324479">
    <property type="component" value="Unassembled WGS sequence"/>
</dbReference>
<accession>A0A5M6DEU4</accession>